<dbReference type="InterPro" id="IPR050624">
    <property type="entry name" value="HTH-type_Tx_Regulator"/>
</dbReference>
<dbReference type="PANTHER" id="PTHR43479">
    <property type="entry name" value="ACREF/ENVCD OPERON REPRESSOR-RELATED"/>
    <property type="match status" value="1"/>
</dbReference>
<sequence length="187" mass="22116">MTTRFEITNQEIQTAFLNVLKSTDFSKLTINQICDEAGISRITFYRHYADKYDLLSAINTTQINTLKKYIQNRLHQKDISNALLQMTEFLEHDAEIMKRLFEIKHINHQDSLEYKLKNLLYDEFYDYMLQEQQIDIIKGMPVAYFSELYAANATIFIKYSLDKGPNPQLITSLNQLQKFVFEFLKSD</sequence>
<accession>A0A5B8T1V5</accession>
<keyword evidence="1" id="KW-0238">DNA-binding</keyword>
<dbReference type="InterPro" id="IPR001647">
    <property type="entry name" value="HTH_TetR"/>
</dbReference>
<evidence type="ECO:0000256" key="1">
    <source>
        <dbReference type="ARBA" id="ARBA00023125"/>
    </source>
</evidence>
<dbReference type="AlphaFoldDB" id="A0A5B8T1V5"/>
<dbReference type="KEGG" id="lpse:FGL85_07340"/>
<dbReference type="EMBL" id="CP042383">
    <property type="protein sequence ID" value="QEA42334.1"/>
    <property type="molecule type" value="Genomic_DNA"/>
</dbReference>
<protein>
    <submittedName>
        <fullName evidence="2">TetR/AcrR family transcriptional regulator</fullName>
    </submittedName>
</protein>
<gene>
    <name evidence="2" type="ORF">FGL85_07340</name>
</gene>
<dbReference type="PANTHER" id="PTHR43479:SF11">
    <property type="entry name" value="ACREF_ENVCD OPERON REPRESSOR-RELATED"/>
    <property type="match status" value="1"/>
</dbReference>
<organism evidence="2 3">
    <name type="scientific">Leuconostoc pseudomesenteroides</name>
    <dbReference type="NCBI Taxonomy" id="33968"/>
    <lineage>
        <taxon>Bacteria</taxon>
        <taxon>Bacillati</taxon>
        <taxon>Bacillota</taxon>
        <taxon>Bacilli</taxon>
        <taxon>Lactobacillales</taxon>
        <taxon>Lactobacillaceae</taxon>
        <taxon>Leuconostoc</taxon>
    </lineage>
</organism>
<dbReference type="Gene3D" id="1.10.357.10">
    <property type="entry name" value="Tetracycline Repressor, domain 2"/>
    <property type="match status" value="1"/>
</dbReference>
<dbReference type="InterPro" id="IPR009057">
    <property type="entry name" value="Homeodomain-like_sf"/>
</dbReference>
<name>A0A5B8T1V5_LEUPS</name>
<dbReference type="Proteomes" id="UP000321296">
    <property type="component" value="Chromosome"/>
</dbReference>
<dbReference type="Pfam" id="PF00440">
    <property type="entry name" value="TetR_N"/>
    <property type="match status" value="1"/>
</dbReference>
<evidence type="ECO:0000313" key="3">
    <source>
        <dbReference type="Proteomes" id="UP000321296"/>
    </source>
</evidence>
<proteinExistence type="predicted"/>
<evidence type="ECO:0000313" key="2">
    <source>
        <dbReference type="EMBL" id="QEA42334.1"/>
    </source>
</evidence>
<dbReference type="SUPFAM" id="SSF46689">
    <property type="entry name" value="Homeodomain-like"/>
    <property type="match status" value="1"/>
</dbReference>
<reference evidence="2 3" key="1">
    <citation type="submission" date="2019-06" db="EMBL/GenBank/DDBJ databases">
        <title>Genome analyses of bacteria isolated from kimchi.</title>
        <authorList>
            <person name="Lee S."/>
            <person name="Ahn S."/>
            <person name="Roh S."/>
        </authorList>
    </citation>
    <scope>NUCLEOTIDE SEQUENCE [LARGE SCALE GENOMIC DNA]</scope>
    <source>
        <strain evidence="2 3">CBA3630</strain>
    </source>
</reference>
<dbReference type="RefSeq" id="WP_147651498.1">
    <property type="nucleotide sequence ID" value="NZ_BMBO01000005.1"/>
</dbReference>
<dbReference type="PROSITE" id="PS50977">
    <property type="entry name" value="HTH_TETR_2"/>
    <property type="match status" value="1"/>
</dbReference>
<dbReference type="GO" id="GO:0003677">
    <property type="term" value="F:DNA binding"/>
    <property type="evidence" value="ECO:0007669"/>
    <property type="project" value="UniProtKB-UniRule"/>
</dbReference>